<dbReference type="Proteomes" id="UP000002412">
    <property type="component" value="Chromosome"/>
</dbReference>
<dbReference type="EMBL" id="CP000720">
    <property type="protein sequence ID" value="ABS47523.1"/>
    <property type="molecule type" value="Genomic_DNA"/>
</dbReference>
<name>A0A0U1QXX2_YERP3</name>
<keyword evidence="1" id="KW-0812">Transmembrane</keyword>
<organism evidence="2 3">
    <name type="scientific">Yersinia pseudotuberculosis serotype O:1b (strain IP 31758)</name>
    <dbReference type="NCBI Taxonomy" id="349747"/>
    <lineage>
        <taxon>Bacteria</taxon>
        <taxon>Pseudomonadati</taxon>
        <taxon>Pseudomonadota</taxon>
        <taxon>Gammaproteobacteria</taxon>
        <taxon>Enterobacterales</taxon>
        <taxon>Yersiniaceae</taxon>
        <taxon>Yersinia</taxon>
    </lineage>
</organism>
<gene>
    <name evidence="2" type="ordered locus">YpsIP31758_0717</name>
</gene>
<evidence type="ECO:0000313" key="3">
    <source>
        <dbReference type="Proteomes" id="UP000002412"/>
    </source>
</evidence>
<accession>A0A0U1QXX2</accession>
<protein>
    <submittedName>
        <fullName evidence="2">Uncharacterized protein</fullName>
    </submittedName>
</protein>
<keyword evidence="1" id="KW-0472">Membrane</keyword>
<feature type="transmembrane region" description="Helical" evidence="1">
    <location>
        <begin position="16"/>
        <end position="32"/>
    </location>
</feature>
<dbReference type="AlphaFoldDB" id="A0A0U1QXX2"/>
<dbReference type="HOGENOM" id="CLU_3298950_0_0_6"/>
<reference evidence="2 3" key="1">
    <citation type="journal article" date="2007" name="PLoS Genet.">
        <title>The complete genome sequence of Yersinia pseudotuberculosis IP31758, the causative agent of Far East scarlet-like fever.</title>
        <authorList>
            <person name="Eppinger M."/>
            <person name="Rosovitz M.J."/>
            <person name="Fricke W.F."/>
            <person name="Rasko D.A."/>
            <person name="Kokorina G."/>
            <person name="Fayolle C."/>
            <person name="Lindler L.E."/>
            <person name="Carniel E."/>
            <person name="Ravel J."/>
        </authorList>
    </citation>
    <scope>NUCLEOTIDE SEQUENCE [LARGE SCALE GENOMIC DNA]</scope>
    <source>
        <strain evidence="2 3">IP 31758</strain>
    </source>
</reference>
<proteinExistence type="predicted"/>
<evidence type="ECO:0000256" key="1">
    <source>
        <dbReference type="SAM" id="Phobius"/>
    </source>
</evidence>
<evidence type="ECO:0000313" key="2">
    <source>
        <dbReference type="EMBL" id="ABS47523.1"/>
    </source>
</evidence>
<keyword evidence="1" id="KW-1133">Transmembrane helix</keyword>
<dbReference type="KEGG" id="ypi:YpsIP31758_0717"/>
<sequence>MPSKIAIQNQCNQMKIYFLFFIFYCIFIVFFYKKNDKFHA</sequence>